<dbReference type="Proteomes" id="UP000032142">
    <property type="component" value="Unassembled WGS sequence"/>
</dbReference>
<comment type="caution">
    <text evidence="1">The sequence shown here is derived from an EMBL/GenBank/DDBJ whole genome shotgun (WGS) entry which is preliminary data.</text>
</comment>
<dbReference type="AlphaFoldDB" id="A0A0B0MJI1"/>
<proteinExistence type="predicted"/>
<keyword evidence="2" id="KW-1185">Reference proteome</keyword>
<evidence type="ECO:0000313" key="2">
    <source>
        <dbReference type="Proteomes" id="UP000032142"/>
    </source>
</evidence>
<reference evidence="2" key="1">
    <citation type="submission" date="2014-09" db="EMBL/GenBank/DDBJ databases">
        <authorList>
            <person name="Mudge J."/>
            <person name="Ramaraj T."/>
            <person name="Lindquist I.E."/>
            <person name="Bharti A.K."/>
            <person name="Sundararajan A."/>
            <person name="Cameron C.T."/>
            <person name="Woodward J.E."/>
            <person name="May G.D."/>
            <person name="Brubaker C."/>
            <person name="Broadhvest J."/>
            <person name="Wilkins T.A."/>
        </authorList>
    </citation>
    <scope>NUCLEOTIDE SEQUENCE</scope>
    <source>
        <strain evidence="2">cv. AKA8401</strain>
    </source>
</reference>
<protein>
    <submittedName>
        <fullName evidence="1">Uncharacterized protein</fullName>
    </submittedName>
</protein>
<gene>
    <name evidence="1" type="ORF">F383_38136</name>
</gene>
<sequence length="30" mass="3760">MIWHSCVYREQIEDIEDLTFLCLREADQRF</sequence>
<dbReference type="EMBL" id="JRRC01063462">
    <property type="protein sequence ID" value="KHF99075.1"/>
    <property type="molecule type" value="Genomic_DNA"/>
</dbReference>
<evidence type="ECO:0000313" key="1">
    <source>
        <dbReference type="EMBL" id="KHF99075.1"/>
    </source>
</evidence>
<accession>A0A0B0MJI1</accession>
<organism evidence="1 2">
    <name type="scientific">Gossypium arboreum</name>
    <name type="common">Tree cotton</name>
    <name type="synonym">Gossypium nanking</name>
    <dbReference type="NCBI Taxonomy" id="29729"/>
    <lineage>
        <taxon>Eukaryota</taxon>
        <taxon>Viridiplantae</taxon>
        <taxon>Streptophyta</taxon>
        <taxon>Embryophyta</taxon>
        <taxon>Tracheophyta</taxon>
        <taxon>Spermatophyta</taxon>
        <taxon>Magnoliopsida</taxon>
        <taxon>eudicotyledons</taxon>
        <taxon>Gunneridae</taxon>
        <taxon>Pentapetalae</taxon>
        <taxon>rosids</taxon>
        <taxon>malvids</taxon>
        <taxon>Malvales</taxon>
        <taxon>Malvaceae</taxon>
        <taxon>Malvoideae</taxon>
        <taxon>Gossypium</taxon>
    </lineage>
</organism>
<name>A0A0B0MJI1_GOSAR</name>